<evidence type="ECO:0000313" key="2">
    <source>
        <dbReference type="EMBL" id="EXB74878.1"/>
    </source>
</evidence>
<protein>
    <submittedName>
        <fullName evidence="2">Uncharacterized protein</fullName>
    </submittedName>
</protein>
<sequence length="90" mass="9923">MYDDLHKLKVLPNASELYLNLDNLRIPSTLNLLAPNNIDEDFDIKRGSGEPYGKSGRHCCQRGRSVPGLEAKMELKKKGVRGPASVSKGT</sequence>
<proteinExistence type="predicted"/>
<name>W9R6W9_9ROSA</name>
<reference evidence="3" key="1">
    <citation type="submission" date="2013-01" db="EMBL/GenBank/DDBJ databases">
        <title>Draft Genome Sequence of a Mulberry Tree, Morus notabilis C.K. Schneid.</title>
        <authorList>
            <person name="He N."/>
            <person name="Zhao S."/>
        </authorList>
    </citation>
    <scope>NUCLEOTIDE SEQUENCE</scope>
</reference>
<organism evidence="2 3">
    <name type="scientific">Morus notabilis</name>
    <dbReference type="NCBI Taxonomy" id="981085"/>
    <lineage>
        <taxon>Eukaryota</taxon>
        <taxon>Viridiplantae</taxon>
        <taxon>Streptophyta</taxon>
        <taxon>Embryophyta</taxon>
        <taxon>Tracheophyta</taxon>
        <taxon>Spermatophyta</taxon>
        <taxon>Magnoliopsida</taxon>
        <taxon>eudicotyledons</taxon>
        <taxon>Gunneridae</taxon>
        <taxon>Pentapetalae</taxon>
        <taxon>rosids</taxon>
        <taxon>fabids</taxon>
        <taxon>Rosales</taxon>
        <taxon>Moraceae</taxon>
        <taxon>Moreae</taxon>
        <taxon>Morus</taxon>
    </lineage>
</organism>
<accession>W9R6W9</accession>
<keyword evidence="3" id="KW-1185">Reference proteome</keyword>
<gene>
    <name evidence="2" type="ORF">L484_018586</name>
</gene>
<evidence type="ECO:0000313" key="3">
    <source>
        <dbReference type="Proteomes" id="UP000030645"/>
    </source>
</evidence>
<evidence type="ECO:0000256" key="1">
    <source>
        <dbReference type="SAM" id="MobiDB-lite"/>
    </source>
</evidence>
<dbReference type="Proteomes" id="UP000030645">
    <property type="component" value="Unassembled WGS sequence"/>
</dbReference>
<feature type="region of interest" description="Disordered" evidence="1">
    <location>
        <begin position="71"/>
        <end position="90"/>
    </location>
</feature>
<dbReference type="AlphaFoldDB" id="W9R6W9"/>
<dbReference type="EMBL" id="KE344662">
    <property type="protein sequence ID" value="EXB74878.1"/>
    <property type="molecule type" value="Genomic_DNA"/>
</dbReference>